<evidence type="ECO:0000313" key="11">
    <source>
        <dbReference type="EMBL" id="OUO02484.1"/>
    </source>
</evidence>
<dbReference type="AlphaFoldDB" id="A0A1Y3YXB3"/>
<feature type="domain" description="Reverse transcriptase" evidence="10">
    <location>
        <begin position="48"/>
        <end position="284"/>
    </location>
</feature>
<protein>
    <recommendedName>
        <fullName evidence="1">RNA-directed DNA polymerase</fullName>
        <ecNumber evidence="1">2.7.7.49</ecNumber>
    </recommendedName>
</protein>
<evidence type="ECO:0000256" key="7">
    <source>
        <dbReference type="ARBA" id="ARBA00023118"/>
    </source>
</evidence>
<dbReference type="InterPro" id="IPR000477">
    <property type="entry name" value="RT_dom"/>
</dbReference>
<evidence type="ECO:0000256" key="9">
    <source>
        <dbReference type="ARBA" id="ARBA00048173"/>
    </source>
</evidence>
<keyword evidence="2" id="KW-0808">Transferase</keyword>
<dbReference type="Pfam" id="PF00078">
    <property type="entry name" value="RVT_1"/>
    <property type="match status" value="1"/>
</dbReference>
<proteinExistence type="inferred from homology"/>
<dbReference type="GO" id="GO:0051607">
    <property type="term" value="P:defense response to virus"/>
    <property type="evidence" value="ECO:0007669"/>
    <property type="project" value="UniProtKB-KW"/>
</dbReference>
<dbReference type="GO" id="GO:0003723">
    <property type="term" value="F:RNA binding"/>
    <property type="evidence" value="ECO:0007669"/>
    <property type="project" value="InterPro"/>
</dbReference>
<dbReference type="PANTHER" id="PTHR34047">
    <property type="entry name" value="NUCLEAR INTRON MATURASE 1, MITOCHONDRIAL-RELATED"/>
    <property type="match status" value="1"/>
</dbReference>
<evidence type="ECO:0000256" key="2">
    <source>
        <dbReference type="ARBA" id="ARBA00022679"/>
    </source>
</evidence>
<dbReference type="EC" id="2.7.7.49" evidence="1"/>
<keyword evidence="5" id="KW-0460">Magnesium</keyword>
<evidence type="ECO:0000256" key="8">
    <source>
        <dbReference type="ARBA" id="ARBA00034120"/>
    </source>
</evidence>
<dbReference type="InterPro" id="IPR043502">
    <property type="entry name" value="DNA/RNA_pol_sf"/>
</dbReference>
<evidence type="ECO:0000256" key="5">
    <source>
        <dbReference type="ARBA" id="ARBA00022842"/>
    </source>
</evidence>
<dbReference type="SUPFAM" id="SSF56672">
    <property type="entry name" value="DNA/RNA polymerases"/>
    <property type="match status" value="1"/>
</dbReference>
<evidence type="ECO:0000256" key="3">
    <source>
        <dbReference type="ARBA" id="ARBA00022695"/>
    </source>
</evidence>
<keyword evidence="4" id="KW-0479">Metal-binding</keyword>
<sequence length="486" mass="56381">MDKTEIAQIASQMSTREDLLTLLNRIKQDEIRELGFDADKFYPFTMKQLLYYCNPNHVFHRYHQFQIKKKSGGFRQITAPRNQSFMMLLQSLNEVLKAIYTPSNHAMGFTEKRSVVTNAAVHKNQNYIFNIDLKDFFPSIEQGRVMKRLTLAPFNFSPQIALLISGLCSMRVKREHPIETKQHDLDKQFMYVLPQGAPTSPIITNMICDTLDRRLAGLAKRFGTRYTRYADDITFSSMHNIYSGSGEFIKELIRIINTQGFAINDAKTRLQKRGSRQEVTGLIVSDKLNVTKKYVREIRSLLYIWDKYGYSEAMSNFYPKYKAEKGHIKKGNPDLINVLDGKLMYLKMVKGDTDSVYVKLYTKFQELVNRDSSSGKTNSYGITYIESLPFLKFEKDKNTIITIHHKDCNKRYATFKIGETNQIASINKSVTLDDERQKEKLAISYCRDSKGERFWLIHLVDKMTEFKPKPVDIDELNNDLDLLLGI</sequence>
<evidence type="ECO:0000259" key="10">
    <source>
        <dbReference type="PROSITE" id="PS50878"/>
    </source>
</evidence>
<reference evidence="12" key="1">
    <citation type="submission" date="2017-04" db="EMBL/GenBank/DDBJ databases">
        <title>Function of individual gut microbiota members based on whole genome sequencing of pure cultures obtained from chicken caecum.</title>
        <authorList>
            <person name="Medvecky M."/>
            <person name="Cejkova D."/>
            <person name="Polansky O."/>
            <person name="Karasova D."/>
            <person name="Kubasova T."/>
            <person name="Cizek A."/>
            <person name="Rychlik I."/>
        </authorList>
    </citation>
    <scope>NUCLEOTIDE SEQUENCE [LARGE SCALE GENOMIC DNA]</scope>
    <source>
        <strain evidence="12">An43</strain>
    </source>
</reference>
<dbReference type="PRINTS" id="PR00866">
    <property type="entry name" value="RNADNAPOLMS"/>
</dbReference>
<accession>A0A1Y3YXB3</accession>
<dbReference type="RefSeq" id="WP_087425385.1">
    <property type="nucleotide sequence ID" value="NZ_NFII01000002.1"/>
</dbReference>
<keyword evidence="6 11" id="KW-0695">RNA-directed DNA polymerase</keyword>
<evidence type="ECO:0000256" key="6">
    <source>
        <dbReference type="ARBA" id="ARBA00022918"/>
    </source>
</evidence>
<evidence type="ECO:0000256" key="4">
    <source>
        <dbReference type="ARBA" id="ARBA00022723"/>
    </source>
</evidence>
<dbReference type="PROSITE" id="PS50878">
    <property type="entry name" value="RT_POL"/>
    <property type="match status" value="1"/>
</dbReference>
<dbReference type="EMBL" id="NFII01000002">
    <property type="protein sequence ID" value="OUO02484.1"/>
    <property type="molecule type" value="Genomic_DNA"/>
</dbReference>
<comment type="caution">
    <text evidence="11">The sequence shown here is derived from an EMBL/GenBank/DDBJ whole genome shotgun (WGS) entry which is preliminary data.</text>
</comment>
<dbReference type="InterPro" id="IPR051083">
    <property type="entry name" value="GrpII_Intron_Splice-Mob/Def"/>
</dbReference>
<dbReference type="PANTHER" id="PTHR34047:SF7">
    <property type="entry name" value="RNA-DIRECTED DNA POLYMERASE"/>
    <property type="match status" value="1"/>
</dbReference>
<name>A0A1Y3YXB3_9BACE</name>
<keyword evidence="7" id="KW-0051">Antiviral defense</keyword>
<dbReference type="GO" id="GO:0046872">
    <property type="term" value="F:metal ion binding"/>
    <property type="evidence" value="ECO:0007669"/>
    <property type="project" value="UniProtKB-KW"/>
</dbReference>
<evidence type="ECO:0000256" key="1">
    <source>
        <dbReference type="ARBA" id="ARBA00012493"/>
    </source>
</evidence>
<dbReference type="GO" id="GO:0003964">
    <property type="term" value="F:RNA-directed DNA polymerase activity"/>
    <property type="evidence" value="ECO:0007669"/>
    <property type="project" value="UniProtKB-KW"/>
</dbReference>
<dbReference type="InterPro" id="IPR000123">
    <property type="entry name" value="Reverse_transcriptase_msDNA"/>
</dbReference>
<dbReference type="CDD" id="cd03487">
    <property type="entry name" value="RT_Bac_retron_II"/>
    <property type="match status" value="1"/>
</dbReference>
<keyword evidence="3" id="KW-0548">Nucleotidyltransferase</keyword>
<gene>
    <name evidence="11" type="ORF">B5F97_02890</name>
</gene>
<comment type="catalytic activity">
    <reaction evidence="9">
        <text>DNA(n) + a 2'-deoxyribonucleoside 5'-triphosphate = DNA(n+1) + diphosphate</text>
        <dbReference type="Rhea" id="RHEA:22508"/>
        <dbReference type="Rhea" id="RHEA-COMP:17339"/>
        <dbReference type="Rhea" id="RHEA-COMP:17340"/>
        <dbReference type="ChEBI" id="CHEBI:33019"/>
        <dbReference type="ChEBI" id="CHEBI:61560"/>
        <dbReference type="ChEBI" id="CHEBI:173112"/>
        <dbReference type="EC" id="2.7.7.49"/>
    </reaction>
</comment>
<comment type="similarity">
    <text evidence="8">Belongs to the bacterial reverse transcriptase family.</text>
</comment>
<evidence type="ECO:0000313" key="12">
    <source>
        <dbReference type="Proteomes" id="UP000195386"/>
    </source>
</evidence>
<organism evidence="11 12">
    <name type="scientific">Bacteroides clarus</name>
    <dbReference type="NCBI Taxonomy" id="626929"/>
    <lineage>
        <taxon>Bacteria</taxon>
        <taxon>Pseudomonadati</taxon>
        <taxon>Bacteroidota</taxon>
        <taxon>Bacteroidia</taxon>
        <taxon>Bacteroidales</taxon>
        <taxon>Bacteroidaceae</taxon>
        <taxon>Bacteroides</taxon>
    </lineage>
</organism>
<dbReference type="Proteomes" id="UP000195386">
    <property type="component" value="Unassembled WGS sequence"/>
</dbReference>